<name>A0A099I7Q0_CLOIN</name>
<sequence>MKVNKKILLLLPLLVVVFLLLWFAFQPAASTAEFLHNSVEYSKTSLYEVESIMLEEGKPSRNTVTEPQLIDFDMKQPMDPAVWFCEAAPLTVYVPMKQGSRVRFQTLQYTENGVERTADLGRYDIRYVKGKALQESEFFGNTEEQVINIRIRKNAYGRLKTVEPVNRDLKVKAAEISEDEKSYRIRIPYQDFSAYDYIYTNLKYTFEKDGRKEIYYGEQVLAIHKEFGIDYHVIID</sequence>
<dbReference type="RefSeq" id="WP_044904511.1">
    <property type="nucleotide sequence ID" value="NZ_JQIF01000023.1"/>
</dbReference>
<comment type="caution">
    <text evidence="1">The sequence shown here is derived from an EMBL/GenBank/DDBJ whole genome shotgun (WGS) entry which is preliminary data.</text>
</comment>
<evidence type="ECO:0000313" key="2">
    <source>
        <dbReference type="Proteomes" id="UP000030008"/>
    </source>
</evidence>
<proteinExistence type="predicted"/>
<accession>A0A099I7Q0</accession>
<dbReference type="Proteomes" id="UP000030008">
    <property type="component" value="Unassembled WGS sequence"/>
</dbReference>
<organism evidence="1 2">
    <name type="scientific">Clostridium innocuum</name>
    <dbReference type="NCBI Taxonomy" id="1522"/>
    <lineage>
        <taxon>Bacteria</taxon>
        <taxon>Bacillati</taxon>
        <taxon>Bacillota</taxon>
        <taxon>Clostridia</taxon>
        <taxon>Eubacteriales</taxon>
        <taxon>Clostridiaceae</taxon>
        <taxon>Clostridium</taxon>
    </lineage>
</organism>
<gene>
    <name evidence="1" type="ORF">CIAN88_05425</name>
</gene>
<reference evidence="1 2" key="1">
    <citation type="submission" date="2014-08" db="EMBL/GenBank/DDBJ databases">
        <title>Clostridium innocuum, an unnegligible vancomycin-resistant pathogen causing extra-intestinal infections.</title>
        <authorList>
            <person name="Feng Y."/>
            <person name="Chiu C.-H."/>
        </authorList>
    </citation>
    <scope>NUCLEOTIDE SEQUENCE [LARGE SCALE GENOMIC DNA]</scope>
    <source>
        <strain evidence="1 2">AN88</strain>
    </source>
</reference>
<evidence type="ECO:0000313" key="1">
    <source>
        <dbReference type="EMBL" id="KGJ53989.1"/>
    </source>
</evidence>
<dbReference type="EMBL" id="JQIF01000023">
    <property type="protein sequence ID" value="KGJ53989.1"/>
    <property type="molecule type" value="Genomic_DNA"/>
</dbReference>
<dbReference type="AlphaFoldDB" id="A0A099I7Q0"/>
<protein>
    <submittedName>
        <fullName evidence="1">Penicillin-binding protein</fullName>
    </submittedName>
</protein>